<dbReference type="Pfam" id="PF00072">
    <property type="entry name" value="Response_reg"/>
    <property type="match status" value="1"/>
</dbReference>
<keyword evidence="6" id="KW-0418">Kinase</keyword>
<dbReference type="SMART" id="SM00086">
    <property type="entry name" value="PAC"/>
    <property type="match status" value="2"/>
</dbReference>
<evidence type="ECO:0000256" key="3">
    <source>
        <dbReference type="ARBA" id="ARBA00022553"/>
    </source>
</evidence>
<keyword evidence="8" id="KW-0902">Two-component regulatory system</keyword>
<dbReference type="SUPFAM" id="SSF52172">
    <property type="entry name" value="CheY-like"/>
    <property type="match status" value="1"/>
</dbReference>
<evidence type="ECO:0000256" key="2">
    <source>
        <dbReference type="ARBA" id="ARBA00012438"/>
    </source>
</evidence>
<feature type="domain" description="PAS" evidence="12">
    <location>
        <begin position="4"/>
        <end position="77"/>
    </location>
</feature>
<proteinExistence type="predicted"/>
<dbReference type="InterPro" id="IPR036890">
    <property type="entry name" value="HATPase_C_sf"/>
</dbReference>
<dbReference type="PRINTS" id="PR00344">
    <property type="entry name" value="BCTRLSENSOR"/>
</dbReference>
<feature type="domain" description="PAC" evidence="13">
    <location>
        <begin position="79"/>
        <end position="131"/>
    </location>
</feature>
<dbReference type="Pfam" id="PF00989">
    <property type="entry name" value="PAS"/>
    <property type="match status" value="1"/>
</dbReference>
<keyword evidence="15" id="KW-1185">Reference proteome</keyword>
<dbReference type="CDD" id="cd00130">
    <property type="entry name" value="PAS"/>
    <property type="match status" value="2"/>
</dbReference>
<dbReference type="InterPro" id="IPR011006">
    <property type="entry name" value="CheY-like_superfamily"/>
</dbReference>
<name>A0ABX8WQ54_9HYPH</name>
<dbReference type="InterPro" id="IPR001610">
    <property type="entry name" value="PAC"/>
</dbReference>
<sequence>MPSEDARFRLLVNSITDYAIYMLDRDGVITTWNRGAERIKGYTADEIVGRHFSTFYTEEDRAAGLPERALANAAREGRFEAEGWRLRKDGSRFWTNVVIDAIRDAEGQVIGFAKITRDLTERKKAQMALAASEEQFRRLVLNVTDYAIFMLDANGIVSSWNLGAERIKGYAAEEIIGQHFSQFYPEAERARGTPEAGLETARREGHFQAEGWRVRRDGSQFWASVVIDAIHDEAGAVIGFAKITRDVTERMEQQKRLDQAREELFQAQKLEAIGQLTGGVAHDFNNLLMVVLGSLETLGRRLTLDEREARLLDNALQAAQRGAQLTQRMLAFARKQELEQKEVDLPELVRGMSGLLGRTLGPSIQIETRFPLALPHAWADANQIDSALLNLAVNARDAMPEGGTLVIAAHAAEIGQGDPQLAPGRYVVLAVDDSGEGMDAATLARATDPFFTTKGVGKGTGLGLSMVQGIAEQSGGRLRIESQKGQGTRVEIWLRAVAEKAEDVAAPAPLPAAGESGPMRRLKVLAVDDDALVLLNTVMMLEELGHAVVEAHSGQKALEALAAATDFDLVITDQAMPRMTGMALAEEIAARWPGLPVILASGYAEIEEARALKLPRLAKPFGQAELARMLRRVCEGAGLVHPA</sequence>
<dbReference type="Pfam" id="PF00512">
    <property type="entry name" value="HisKA"/>
    <property type="match status" value="1"/>
</dbReference>
<dbReference type="PROSITE" id="PS50110">
    <property type="entry name" value="RESPONSE_REGULATORY"/>
    <property type="match status" value="1"/>
</dbReference>
<dbReference type="InterPro" id="IPR005467">
    <property type="entry name" value="His_kinase_dom"/>
</dbReference>
<reference evidence="14 15" key="1">
    <citation type="submission" date="2021-08" db="EMBL/GenBank/DDBJ databases">
        <title>Devosia salina sp. nov., isolated from the South China Sea sediment.</title>
        <authorList>
            <person name="Zhou Z."/>
        </authorList>
    </citation>
    <scope>NUCLEOTIDE SEQUENCE [LARGE SCALE GENOMIC DNA]</scope>
    <source>
        <strain evidence="14 15">SCS-3</strain>
    </source>
</reference>
<dbReference type="SMART" id="SM00091">
    <property type="entry name" value="PAS"/>
    <property type="match status" value="2"/>
</dbReference>
<dbReference type="PANTHER" id="PTHR43065:SF49">
    <property type="entry name" value="HISTIDINE KINASE"/>
    <property type="match status" value="1"/>
</dbReference>
<dbReference type="Pfam" id="PF13426">
    <property type="entry name" value="PAS_9"/>
    <property type="match status" value="1"/>
</dbReference>
<evidence type="ECO:0000256" key="8">
    <source>
        <dbReference type="ARBA" id="ARBA00023012"/>
    </source>
</evidence>
<keyword evidence="5" id="KW-0547">Nucleotide-binding</keyword>
<keyword evidence="3 9" id="KW-0597">Phosphoprotein</keyword>
<feature type="modified residue" description="4-aspartylphosphate" evidence="9">
    <location>
        <position position="573"/>
    </location>
</feature>
<evidence type="ECO:0000259" key="12">
    <source>
        <dbReference type="PROSITE" id="PS50112"/>
    </source>
</evidence>
<evidence type="ECO:0000256" key="9">
    <source>
        <dbReference type="PROSITE-ProRule" id="PRU00169"/>
    </source>
</evidence>
<dbReference type="EMBL" id="CP080590">
    <property type="protein sequence ID" value="QYO79145.1"/>
    <property type="molecule type" value="Genomic_DNA"/>
</dbReference>
<dbReference type="NCBIfam" id="TIGR00229">
    <property type="entry name" value="sensory_box"/>
    <property type="match status" value="2"/>
</dbReference>
<evidence type="ECO:0000259" key="13">
    <source>
        <dbReference type="PROSITE" id="PS50113"/>
    </source>
</evidence>
<dbReference type="InterPro" id="IPR001789">
    <property type="entry name" value="Sig_transdc_resp-reg_receiver"/>
</dbReference>
<dbReference type="InterPro" id="IPR035965">
    <property type="entry name" value="PAS-like_dom_sf"/>
</dbReference>
<dbReference type="PROSITE" id="PS50112">
    <property type="entry name" value="PAS"/>
    <property type="match status" value="2"/>
</dbReference>
<evidence type="ECO:0000256" key="1">
    <source>
        <dbReference type="ARBA" id="ARBA00000085"/>
    </source>
</evidence>
<dbReference type="SMART" id="SM00448">
    <property type="entry name" value="REC"/>
    <property type="match status" value="1"/>
</dbReference>
<dbReference type="Gene3D" id="3.40.50.2300">
    <property type="match status" value="1"/>
</dbReference>
<organism evidence="14 15">
    <name type="scientific">Devosia salina</name>
    <dbReference type="NCBI Taxonomy" id="2860336"/>
    <lineage>
        <taxon>Bacteria</taxon>
        <taxon>Pseudomonadati</taxon>
        <taxon>Pseudomonadota</taxon>
        <taxon>Alphaproteobacteria</taxon>
        <taxon>Hyphomicrobiales</taxon>
        <taxon>Devosiaceae</taxon>
        <taxon>Devosia</taxon>
    </lineage>
</organism>
<dbReference type="InterPro" id="IPR000700">
    <property type="entry name" value="PAS-assoc_C"/>
</dbReference>
<dbReference type="EC" id="2.7.13.3" evidence="2"/>
<feature type="domain" description="Histidine kinase" evidence="10">
    <location>
        <begin position="279"/>
        <end position="498"/>
    </location>
</feature>
<dbReference type="InterPro" id="IPR003661">
    <property type="entry name" value="HisK_dim/P_dom"/>
</dbReference>
<dbReference type="SUPFAM" id="SSF47384">
    <property type="entry name" value="Homodimeric domain of signal transducing histidine kinase"/>
    <property type="match status" value="1"/>
</dbReference>
<feature type="domain" description="PAS" evidence="12">
    <location>
        <begin position="133"/>
        <end position="186"/>
    </location>
</feature>
<dbReference type="PROSITE" id="PS50109">
    <property type="entry name" value="HIS_KIN"/>
    <property type="match status" value="1"/>
</dbReference>
<dbReference type="SMART" id="SM00388">
    <property type="entry name" value="HisKA"/>
    <property type="match status" value="1"/>
</dbReference>
<dbReference type="SMART" id="SM00387">
    <property type="entry name" value="HATPase_c"/>
    <property type="match status" value="1"/>
</dbReference>
<evidence type="ECO:0000313" key="14">
    <source>
        <dbReference type="EMBL" id="QYO79145.1"/>
    </source>
</evidence>
<evidence type="ECO:0000256" key="7">
    <source>
        <dbReference type="ARBA" id="ARBA00022840"/>
    </source>
</evidence>
<dbReference type="InterPro" id="IPR013767">
    <property type="entry name" value="PAS_fold"/>
</dbReference>
<keyword evidence="4" id="KW-0808">Transferase</keyword>
<gene>
    <name evidence="14" type="ORF">K1X15_17255</name>
</gene>
<dbReference type="Proteomes" id="UP000825799">
    <property type="component" value="Chromosome"/>
</dbReference>
<dbReference type="SUPFAM" id="SSF55785">
    <property type="entry name" value="PYP-like sensor domain (PAS domain)"/>
    <property type="match status" value="2"/>
</dbReference>
<dbReference type="InterPro" id="IPR003594">
    <property type="entry name" value="HATPase_dom"/>
</dbReference>
<dbReference type="Gene3D" id="3.30.565.10">
    <property type="entry name" value="Histidine kinase-like ATPase, C-terminal domain"/>
    <property type="match status" value="1"/>
</dbReference>
<dbReference type="Gene3D" id="3.30.450.20">
    <property type="entry name" value="PAS domain"/>
    <property type="match status" value="2"/>
</dbReference>
<dbReference type="Pfam" id="PF02518">
    <property type="entry name" value="HATPase_c"/>
    <property type="match status" value="1"/>
</dbReference>
<evidence type="ECO:0000313" key="15">
    <source>
        <dbReference type="Proteomes" id="UP000825799"/>
    </source>
</evidence>
<evidence type="ECO:0000259" key="11">
    <source>
        <dbReference type="PROSITE" id="PS50110"/>
    </source>
</evidence>
<dbReference type="PANTHER" id="PTHR43065">
    <property type="entry name" value="SENSOR HISTIDINE KINASE"/>
    <property type="match status" value="1"/>
</dbReference>
<protein>
    <recommendedName>
        <fullName evidence="2">histidine kinase</fullName>
        <ecNumber evidence="2">2.7.13.3</ecNumber>
    </recommendedName>
</protein>
<dbReference type="InterPro" id="IPR036097">
    <property type="entry name" value="HisK_dim/P_sf"/>
</dbReference>
<evidence type="ECO:0000259" key="10">
    <source>
        <dbReference type="PROSITE" id="PS50109"/>
    </source>
</evidence>
<feature type="domain" description="Response regulatory" evidence="11">
    <location>
        <begin position="523"/>
        <end position="634"/>
    </location>
</feature>
<keyword evidence="7" id="KW-0067">ATP-binding</keyword>
<comment type="catalytic activity">
    <reaction evidence="1">
        <text>ATP + protein L-histidine = ADP + protein N-phospho-L-histidine.</text>
        <dbReference type="EC" id="2.7.13.3"/>
    </reaction>
</comment>
<dbReference type="Gene3D" id="1.10.287.130">
    <property type="match status" value="1"/>
</dbReference>
<dbReference type="InterPro" id="IPR000014">
    <property type="entry name" value="PAS"/>
</dbReference>
<evidence type="ECO:0000256" key="5">
    <source>
        <dbReference type="ARBA" id="ARBA00022741"/>
    </source>
</evidence>
<dbReference type="SUPFAM" id="SSF55874">
    <property type="entry name" value="ATPase domain of HSP90 chaperone/DNA topoisomerase II/histidine kinase"/>
    <property type="match status" value="1"/>
</dbReference>
<evidence type="ECO:0000256" key="6">
    <source>
        <dbReference type="ARBA" id="ARBA00022777"/>
    </source>
</evidence>
<feature type="domain" description="PAC" evidence="13">
    <location>
        <begin position="207"/>
        <end position="259"/>
    </location>
</feature>
<evidence type="ECO:0000256" key="4">
    <source>
        <dbReference type="ARBA" id="ARBA00022679"/>
    </source>
</evidence>
<dbReference type="PROSITE" id="PS50113">
    <property type="entry name" value="PAC"/>
    <property type="match status" value="2"/>
</dbReference>
<accession>A0ABX8WQ54</accession>
<dbReference type="InterPro" id="IPR004358">
    <property type="entry name" value="Sig_transdc_His_kin-like_C"/>
</dbReference>